<protein>
    <submittedName>
        <fullName evidence="2">Uncharacterized protein</fullName>
    </submittedName>
</protein>
<evidence type="ECO:0000256" key="1">
    <source>
        <dbReference type="SAM" id="MobiDB-lite"/>
    </source>
</evidence>
<dbReference type="PhylomeDB" id="S7ZBC5"/>
<feature type="region of interest" description="Disordered" evidence="1">
    <location>
        <begin position="1"/>
        <end position="39"/>
    </location>
</feature>
<keyword evidence="3" id="KW-1185">Reference proteome</keyword>
<dbReference type="STRING" id="933388.S7ZBC5"/>
<dbReference type="OrthoDB" id="66095at2759"/>
<name>S7ZBC5_PENO1</name>
<evidence type="ECO:0000313" key="2">
    <source>
        <dbReference type="EMBL" id="EPS25986.1"/>
    </source>
</evidence>
<dbReference type="Proteomes" id="UP000019376">
    <property type="component" value="Unassembled WGS sequence"/>
</dbReference>
<feature type="compositionally biased region" description="Polar residues" evidence="1">
    <location>
        <begin position="15"/>
        <end position="29"/>
    </location>
</feature>
<organism evidence="2 3">
    <name type="scientific">Penicillium oxalicum (strain 114-2 / CGMCC 5302)</name>
    <name type="common">Penicillium decumbens</name>
    <dbReference type="NCBI Taxonomy" id="933388"/>
    <lineage>
        <taxon>Eukaryota</taxon>
        <taxon>Fungi</taxon>
        <taxon>Dikarya</taxon>
        <taxon>Ascomycota</taxon>
        <taxon>Pezizomycotina</taxon>
        <taxon>Eurotiomycetes</taxon>
        <taxon>Eurotiomycetidae</taxon>
        <taxon>Eurotiales</taxon>
        <taxon>Aspergillaceae</taxon>
        <taxon>Penicillium</taxon>
    </lineage>
</organism>
<evidence type="ECO:0000313" key="3">
    <source>
        <dbReference type="Proteomes" id="UP000019376"/>
    </source>
</evidence>
<sequence length="325" mass="36895">MLLPHGARRALGQLRQPTGNEDQENTSNDESSKSENQEFKPNTWDVLQVRALLQWRLGLPVEIIDQIVDTAEYWPSTTVQMKVPEGRSYRHISKDRDQVLVKTVPLCFDRKVCCCGGLSLPADVSEHTYTRARCSFSISAHMKQLEDAPDTPRPLPSRSHVHPCRKVVFHLSSHDQGPGRIAPNMYEHSWTWFDVEVIRAAHTKKMYVNGEEQELLPHESGDIVTPREPDDPLLLPGPGKLQSNGARVVERQDVEIVWHYQDNILPDSPAALDIERTKGRGRATLDGRFVRDLQVGDSIAVWARARFPGWSNHVYRASVTVYWAV</sequence>
<dbReference type="eggNOG" id="ENOG502S9BI">
    <property type="taxonomic scope" value="Eukaryota"/>
</dbReference>
<dbReference type="HOGENOM" id="CLU_041809_0_0_1"/>
<gene>
    <name evidence="2" type="ORF">PDE_00922</name>
</gene>
<proteinExistence type="predicted"/>
<reference evidence="2 3" key="1">
    <citation type="journal article" date="2013" name="PLoS ONE">
        <title>Genomic and secretomic analyses reveal unique features of the lignocellulolytic enzyme system of Penicillium decumbens.</title>
        <authorList>
            <person name="Liu G."/>
            <person name="Zhang L."/>
            <person name="Wei X."/>
            <person name="Zou G."/>
            <person name="Qin Y."/>
            <person name="Ma L."/>
            <person name="Li J."/>
            <person name="Zheng H."/>
            <person name="Wang S."/>
            <person name="Wang C."/>
            <person name="Xun L."/>
            <person name="Zhao G.-P."/>
            <person name="Zhou Z."/>
            <person name="Qu Y."/>
        </authorList>
    </citation>
    <scope>NUCLEOTIDE SEQUENCE [LARGE SCALE GENOMIC DNA]</scope>
    <source>
        <strain evidence="3">114-2 / CGMCC 5302</strain>
    </source>
</reference>
<dbReference type="AlphaFoldDB" id="S7ZBC5"/>
<dbReference type="EMBL" id="KB644408">
    <property type="protein sequence ID" value="EPS25986.1"/>
    <property type="molecule type" value="Genomic_DNA"/>
</dbReference>
<accession>S7ZBC5</accession>